<organism evidence="2 3">
    <name type="scientific">Bordetella genomosp. 9</name>
    <dbReference type="NCBI Taxonomy" id="1416803"/>
    <lineage>
        <taxon>Bacteria</taxon>
        <taxon>Pseudomonadati</taxon>
        <taxon>Pseudomonadota</taxon>
        <taxon>Betaproteobacteria</taxon>
        <taxon>Burkholderiales</taxon>
        <taxon>Alcaligenaceae</taxon>
        <taxon>Bordetella</taxon>
    </lineage>
</organism>
<protein>
    <submittedName>
        <fullName evidence="2">Biotin-independent malonate decarboxylase subunit gamma</fullName>
    </submittedName>
</protein>
<keyword evidence="3" id="KW-1185">Reference proteome</keyword>
<dbReference type="RefSeq" id="WP_094847570.1">
    <property type="nucleotide sequence ID" value="NZ_NEVJ01000003.1"/>
</dbReference>
<sequence length="280" mass="29684">MPHDTSTTTGPEHKPSRGQIWIAALTAGGHAISGRLPSVVAVDSTLADAPARYIAVVPDPSNPFPRARNGEVGLLEGWSLAQAVREVMTEDADHALKRPIVAIVDVVSQAYGRREEAFGIHQALAGAAAAYAEARQAGHPVIALLVGKAMSGAFLAHGYQANRLVALDDAEVSVHAMGKEAAARITQRSVTQLEALAAEIAPMAYDIASYASLGLLWRLLRVQHAGAPTPADIAAARSTLEEALADIRADPETGLESRRGHPGRQMSNRVRARLQELWAE</sequence>
<proteinExistence type="predicted"/>
<dbReference type="NCBIfam" id="TIGR03134">
    <property type="entry name" value="malonate_gamma"/>
    <property type="match status" value="1"/>
</dbReference>
<dbReference type="SUPFAM" id="SSF52096">
    <property type="entry name" value="ClpP/crotonase"/>
    <property type="match status" value="1"/>
</dbReference>
<evidence type="ECO:0000313" key="2">
    <source>
        <dbReference type="EMBL" id="OZI18887.1"/>
    </source>
</evidence>
<feature type="domain" description="CoA carboxyltransferase C-terminal" evidence="1">
    <location>
        <begin position="1"/>
        <end position="250"/>
    </location>
</feature>
<accession>A0A261R2D5</accession>
<reference evidence="2" key="1">
    <citation type="submission" date="2017-05" db="EMBL/GenBank/DDBJ databases">
        <title>Complete and WGS of Bordetella genogroups.</title>
        <authorList>
            <person name="Spilker T."/>
            <person name="Lipuma J."/>
        </authorList>
    </citation>
    <scope>NUCLEOTIDE SEQUENCE</scope>
    <source>
        <strain evidence="2">AU21707</strain>
    </source>
</reference>
<dbReference type="InterPro" id="IPR011763">
    <property type="entry name" value="COA_CT_C"/>
</dbReference>
<dbReference type="AlphaFoldDB" id="A0A261R2D5"/>
<dbReference type="Pfam" id="PF06833">
    <property type="entry name" value="MdcE"/>
    <property type="match status" value="1"/>
</dbReference>
<name>A0A261R2D5_9BORD</name>
<dbReference type="PROSITE" id="PS50989">
    <property type="entry name" value="COA_CT_CTER"/>
    <property type="match status" value="1"/>
</dbReference>
<evidence type="ECO:0000259" key="1">
    <source>
        <dbReference type="PROSITE" id="PS50989"/>
    </source>
</evidence>
<dbReference type="Proteomes" id="UP000216857">
    <property type="component" value="Unassembled WGS sequence"/>
</dbReference>
<dbReference type="InterPro" id="IPR029045">
    <property type="entry name" value="ClpP/crotonase-like_dom_sf"/>
</dbReference>
<gene>
    <name evidence="2" type="ORF">CAL26_14505</name>
</gene>
<dbReference type="Gene3D" id="3.90.226.10">
    <property type="entry name" value="2-enoyl-CoA Hydratase, Chain A, domain 1"/>
    <property type="match status" value="1"/>
</dbReference>
<dbReference type="EMBL" id="NEVJ01000003">
    <property type="protein sequence ID" value="OZI18887.1"/>
    <property type="molecule type" value="Genomic_DNA"/>
</dbReference>
<evidence type="ECO:0000313" key="3">
    <source>
        <dbReference type="Proteomes" id="UP000216857"/>
    </source>
</evidence>
<dbReference type="OrthoDB" id="6086640at2"/>
<comment type="caution">
    <text evidence="2">The sequence shown here is derived from an EMBL/GenBank/DDBJ whole genome shotgun (WGS) entry which is preliminary data.</text>
</comment>
<dbReference type="GO" id="GO:0016874">
    <property type="term" value="F:ligase activity"/>
    <property type="evidence" value="ECO:0007669"/>
    <property type="project" value="InterPro"/>
</dbReference>
<dbReference type="GO" id="GO:0005975">
    <property type="term" value="P:carbohydrate metabolic process"/>
    <property type="evidence" value="ECO:0007669"/>
    <property type="project" value="InterPro"/>
</dbReference>
<dbReference type="InterPro" id="IPR009648">
    <property type="entry name" value="Malonate_gamma"/>
</dbReference>